<keyword evidence="3 7" id="KW-0808">Transferase</keyword>
<dbReference type="Gene3D" id="3.40.50.150">
    <property type="entry name" value="Vaccinia Virus protein VP39"/>
    <property type="match status" value="1"/>
</dbReference>
<organism evidence="7 8">
    <name type="scientific">Paenibacillus rhizovicinus</name>
    <dbReference type="NCBI Taxonomy" id="2704463"/>
    <lineage>
        <taxon>Bacteria</taxon>
        <taxon>Bacillati</taxon>
        <taxon>Bacillota</taxon>
        <taxon>Bacilli</taxon>
        <taxon>Bacillales</taxon>
        <taxon>Paenibacillaceae</taxon>
        <taxon>Paenibacillus</taxon>
    </lineage>
</organism>
<keyword evidence="4" id="KW-0949">S-adenosyl-L-methionine</keyword>
<accession>A0A6C0P390</accession>
<dbReference type="InterPro" id="IPR002941">
    <property type="entry name" value="DNA_methylase_N4/N6"/>
</dbReference>
<evidence type="ECO:0000256" key="5">
    <source>
        <dbReference type="ARBA" id="ARBA00022747"/>
    </source>
</evidence>
<dbReference type="InterPro" id="IPR002295">
    <property type="entry name" value="N4/N6-MTase_EcoPI_Mod-like"/>
</dbReference>
<dbReference type="GO" id="GO:0032259">
    <property type="term" value="P:methylation"/>
    <property type="evidence" value="ECO:0007669"/>
    <property type="project" value="UniProtKB-KW"/>
</dbReference>
<evidence type="ECO:0000256" key="4">
    <source>
        <dbReference type="ARBA" id="ARBA00022691"/>
    </source>
</evidence>
<dbReference type="KEGG" id="prz:GZH47_16755"/>
<reference evidence="7 8" key="1">
    <citation type="submission" date="2020-02" db="EMBL/GenBank/DDBJ databases">
        <title>Paenibacillus sp. nov., isolated from rhizosphere soil of tomato.</title>
        <authorList>
            <person name="Weon H.-Y."/>
            <person name="Lee S.A."/>
        </authorList>
    </citation>
    <scope>NUCLEOTIDE SEQUENCE [LARGE SCALE GENOMIC DNA]</scope>
    <source>
        <strain evidence="7 8">14171R-81</strain>
    </source>
</reference>
<dbReference type="REBASE" id="375033">
    <property type="entry name" value="M.Psp14171ORF16755P"/>
</dbReference>
<keyword evidence="8" id="KW-1185">Reference proteome</keyword>
<feature type="domain" description="DNA methylase N-4/N-6" evidence="6">
    <location>
        <begin position="121"/>
        <end position="431"/>
    </location>
</feature>
<dbReference type="GO" id="GO:0003677">
    <property type="term" value="F:DNA binding"/>
    <property type="evidence" value="ECO:0007669"/>
    <property type="project" value="InterPro"/>
</dbReference>
<evidence type="ECO:0000256" key="2">
    <source>
        <dbReference type="ARBA" id="ARBA00022603"/>
    </source>
</evidence>
<evidence type="ECO:0000313" key="8">
    <source>
        <dbReference type="Proteomes" id="UP000479114"/>
    </source>
</evidence>
<keyword evidence="5" id="KW-0680">Restriction system</keyword>
<dbReference type="PRINTS" id="PR00506">
    <property type="entry name" value="D21N6MTFRASE"/>
</dbReference>
<evidence type="ECO:0000259" key="6">
    <source>
        <dbReference type="Pfam" id="PF01555"/>
    </source>
</evidence>
<sequence>MNRLSMQTTDKVKGNIDKIAELFPGVVKEARTADGQVRQAIDFDLLRQELSDVLVEGTKERYQLTWPGKKETILSANAPVQMTLRPIIHDSMCWNSTRNLYIEGENLQILKLLQRSYLNKVKCIYVDPPYNTGKDFIYKDDYKSHGDWLSDMHPRLRIARELLKEDGVMFISIDDIEMANLKMLCDEVFGADNFVANLIWANKEGGGGSDSKHFRVKHEYILCYAKSVKHLSIKGVRISNESRYTLQDEHAEKRGSYYLQKLNQASIQYSASLDYPITAPDGRQIRPAIGSKQACWRWSEAKVKWGLDNGFIVMKKDHKGDWQVYSKQYMNVDNQDEPIVRTNRPLGLIEEYSSTQASKKLELLFGAKVFDYSKPYELIQFLLSLTTEADDLIVDFFSGSATTAHAVMQLNAEDGGHRKYIMIQLPEETAEGSEARRAGYANICEIGKERIRRAGSKMKEGTSADIDYGFRVYRLDDTNMTEAYDRPDSLGFDGPAISTIKEERTGEDVLVQAMLGLGLELSLPMGRKTSEGKTVYDVDGNALLACFDRDLPESVIEAIAEQQPLRVVFRESAFKDDAARIRLEERFTLLSPCSEISIL</sequence>
<protein>
    <submittedName>
        <fullName evidence="7">Site-specific DNA-methyltransferase</fullName>
    </submittedName>
</protein>
<dbReference type="EMBL" id="CP048286">
    <property type="protein sequence ID" value="QHW32293.1"/>
    <property type="molecule type" value="Genomic_DNA"/>
</dbReference>
<dbReference type="PROSITE" id="PS00092">
    <property type="entry name" value="N6_MTASE"/>
    <property type="match status" value="1"/>
</dbReference>
<dbReference type="InterPro" id="IPR002052">
    <property type="entry name" value="DNA_methylase_N6_adenine_CS"/>
</dbReference>
<name>A0A6C0P390_9BACL</name>
<evidence type="ECO:0000256" key="1">
    <source>
        <dbReference type="ARBA" id="ARBA00006594"/>
    </source>
</evidence>
<dbReference type="GO" id="GO:0008170">
    <property type="term" value="F:N-methyltransferase activity"/>
    <property type="evidence" value="ECO:0007669"/>
    <property type="project" value="InterPro"/>
</dbReference>
<dbReference type="PIRSF" id="PIRSF015855">
    <property type="entry name" value="TypeIII_Mtase_mKpnI"/>
    <property type="match status" value="1"/>
</dbReference>
<dbReference type="InterPro" id="IPR029063">
    <property type="entry name" value="SAM-dependent_MTases_sf"/>
</dbReference>
<dbReference type="SUPFAM" id="SSF53335">
    <property type="entry name" value="S-adenosyl-L-methionine-dependent methyltransferases"/>
    <property type="match status" value="1"/>
</dbReference>
<proteinExistence type="inferred from homology"/>
<keyword evidence="2 7" id="KW-0489">Methyltransferase</keyword>
<dbReference type="Proteomes" id="UP000479114">
    <property type="component" value="Chromosome"/>
</dbReference>
<evidence type="ECO:0000313" key="7">
    <source>
        <dbReference type="EMBL" id="QHW32293.1"/>
    </source>
</evidence>
<comment type="similarity">
    <text evidence="1">Belongs to the N(4)/N(6)-methyltransferase family.</text>
</comment>
<gene>
    <name evidence="7" type="ORF">GZH47_16755</name>
</gene>
<evidence type="ECO:0000256" key="3">
    <source>
        <dbReference type="ARBA" id="ARBA00022679"/>
    </source>
</evidence>
<dbReference type="AlphaFoldDB" id="A0A6C0P390"/>
<dbReference type="Pfam" id="PF01555">
    <property type="entry name" value="N6_N4_Mtase"/>
    <property type="match status" value="1"/>
</dbReference>
<dbReference type="RefSeq" id="WP_162641584.1">
    <property type="nucleotide sequence ID" value="NZ_CP048286.1"/>
</dbReference>
<dbReference type="GO" id="GO:0009307">
    <property type="term" value="P:DNA restriction-modification system"/>
    <property type="evidence" value="ECO:0007669"/>
    <property type="project" value="UniProtKB-KW"/>
</dbReference>